<proteinExistence type="predicted"/>
<gene>
    <name evidence="1" type="ORF">DC082_09095</name>
</gene>
<reference evidence="1 2" key="1">
    <citation type="journal article" date="2018" name="Genome Announc.">
        <title>Ignatzschineria cameli sp. nov., isolated from necrotic foot tissue of dromedaries (Camelus dromedarius) and associated maggots (Wohlfahrtia species) in Dubai.</title>
        <authorList>
            <person name="Tsang C.C."/>
            <person name="Tang J.Y."/>
            <person name="Fong J.Y."/>
            <person name="Kinne J."/>
            <person name="Lee H.H."/>
            <person name="Joseph M."/>
            <person name="Jose S."/>
            <person name="Schuster R.K."/>
            <person name="Tang Y."/>
            <person name="Sivakumar S."/>
            <person name="Chen J.H."/>
            <person name="Teng J.L."/>
            <person name="Lau S.K."/>
            <person name="Wernery U."/>
            <person name="Woo P.C."/>
        </authorList>
    </citation>
    <scope>NUCLEOTIDE SEQUENCE [LARGE SCALE GENOMIC DNA]</scope>
    <source>
        <strain evidence="1 2">KCTC 22643</strain>
    </source>
</reference>
<evidence type="ECO:0000313" key="2">
    <source>
        <dbReference type="Proteomes" id="UP000244948"/>
    </source>
</evidence>
<comment type="caution">
    <text evidence="1">The sequence shown here is derived from an EMBL/GenBank/DDBJ whole genome shotgun (WGS) entry which is preliminary data.</text>
</comment>
<keyword evidence="2" id="KW-1185">Reference proteome</keyword>
<sequence>MPTYEHAVVKRAKWFSPAAQQILLWIESIKQKRLTAAGSYYRAFPLIMRRHRASKMPTCGHAVVIRARWFSPAAQQILLWIESIKPKRLNTAGSYYRALPLIMRRHRASKMPACGHAVVKRARYFSPAAQQIPLWIELVSNRG</sequence>
<accession>A0A2U2AIF3</accession>
<dbReference type="EMBL" id="QEWR01000005">
    <property type="protein sequence ID" value="PWD82423.1"/>
    <property type="molecule type" value="Genomic_DNA"/>
</dbReference>
<protein>
    <submittedName>
        <fullName evidence="1">Uncharacterized protein</fullName>
    </submittedName>
</protein>
<name>A0A2U2AIF3_9GAMM</name>
<dbReference type="Proteomes" id="UP000244948">
    <property type="component" value="Unassembled WGS sequence"/>
</dbReference>
<organism evidence="1 2">
    <name type="scientific">Ignatzschineria indica</name>
    <dbReference type="NCBI Taxonomy" id="472583"/>
    <lineage>
        <taxon>Bacteria</taxon>
        <taxon>Pseudomonadati</taxon>
        <taxon>Pseudomonadota</taxon>
        <taxon>Gammaproteobacteria</taxon>
        <taxon>Cardiobacteriales</taxon>
        <taxon>Ignatzschineriaceae</taxon>
        <taxon>Ignatzschineria</taxon>
    </lineage>
</organism>
<dbReference type="AlphaFoldDB" id="A0A2U2AIF3"/>
<evidence type="ECO:0000313" key="1">
    <source>
        <dbReference type="EMBL" id="PWD82423.1"/>
    </source>
</evidence>